<keyword evidence="3 4" id="KW-0408">Iron</keyword>
<keyword evidence="2 4" id="KW-0479">Metal-binding</keyword>
<keyword evidence="7" id="KW-1185">Reference proteome</keyword>
<feature type="domain" description="Cytochrome c" evidence="5">
    <location>
        <begin position="18"/>
        <end position="122"/>
    </location>
</feature>
<dbReference type="Proteomes" id="UP000738431">
    <property type="component" value="Chromosome"/>
</dbReference>
<protein>
    <submittedName>
        <fullName evidence="6">Cytochrome c</fullName>
    </submittedName>
</protein>
<dbReference type="EMBL" id="CP139781">
    <property type="protein sequence ID" value="WRQ89209.1"/>
    <property type="molecule type" value="Genomic_DNA"/>
</dbReference>
<evidence type="ECO:0000256" key="3">
    <source>
        <dbReference type="ARBA" id="ARBA00023004"/>
    </source>
</evidence>
<reference evidence="6 7" key="2">
    <citation type="submission" date="2023-12" db="EMBL/GenBank/DDBJ databases">
        <title>Description of an unclassified Opitutus bacterium of Verrucomicrobiota.</title>
        <authorList>
            <person name="Zhang D.-F."/>
        </authorList>
    </citation>
    <scope>NUCLEOTIDE SEQUENCE [LARGE SCALE GENOMIC DNA]</scope>
    <source>
        <strain evidence="6 7">WL0086</strain>
    </source>
</reference>
<dbReference type="InterPro" id="IPR036909">
    <property type="entry name" value="Cyt_c-like_dom_sf"/>
</dbReference>
<dbReference type="PROSITE" id="PS51007">
    <property type="entry name" value="CYTC"/>
    <property type="match status" value="2"/>
</dbReference>
<keyword evidence="1 4" id="KW-0349">Heme</keyword>
<dbReference type="Gene3D" id="1.10.760.10">
    <property type="entry name" value="Cytochrome c-like domain"/>
    <property type="match status" value="2"/>
</dbReference>
<dbReference type="InterPro" id="IPR009056">
    <property type="entry name" value="Cyt_c-like_dom"/>
</dbReference>
<gene>
    <name evidence="6" type="ORF">K1X11_007300</name>
</gene>
<evidence type="ECO:0000313" key="7">
    <source>
        <dbReference type="Proteomes" id="UP000738431"/>
    </source>
</evidence>
<dbReference type="Pfam" id="PF00034">
    <property type="entry name" value="Cytochrom_C"/>
    <property type="match status" value="1"/>
</dbReference>
<accession>A0ABZ1CCC4</accession>
<feature type="domain" description="Cytochrome c" evidence="5">
    <location>
        <begin position="130"/>
        <end position="236"/>
    </location>
</feature>
<proteinExistence type="predicted"/>
<dbReference type="InterPro" id="IPR050597">
    <property type="entry name" value="Cytochrome_c_Oxidase_Subunit"/>
</dbReference>
<evidence type="ECO:0000256" key="4">
    <source>
        <dbReference type="PROSITE-ProRule" id="PRU00433"/>
    </source>
</evidence>
<dbReference type="PANTHER" id="PTHR33751:SF1">
    <property type="entry name" value="CBB3-TYPE CYTOCHROME C OXIDASE SUBUNIT FIXP"/>
    <property type="match status" value="1"/>
</dbReference>
<evidence type="ECO:0000256" key="1">
    <source>
        <dbReference type="ARBA" id="ARBA00022617"/>
    </source>
</evidence>
<evidence type="ECO:0000256" key="2">
    <source>
        <dbReference type="ARBA" id="ARBA00022723"/>
    </source>
</evidence>
<evidence type="ECO:0000259" key="5">
    <source>
        <dbReference type="PROSITE" id="PS51007"/>
    </source>
</evidence>
<organism evidence="6 7">
    <name type="scientific">Actomonas aquatica</name>
    <dbReference type="NCBI Taxonomy" id="2866162"/>
    <lineage>
        <taxon>Bacteria</taxon>
        <taxon>Pseudomonadati</taxon>
        <taxon>Verrucomicrobiota</taxon>
        <taxon>Opitutia</taxon>
        <taxon>Opitutales</taxon>
        <taxon>Opitutaceae</taxon>
        <taxon>Actomonas</taxon>
    </lineage>
</organism>
<reference evidence="6 7" key="1">
    <citation type="submission" date="2021-08" db="EMBL/GenBank/DDBJ databases">
        <authorList>
            <person name="Zhang D."/>
            <person name="Zhang A."/>
            <person name="Wang L."/>
        </authorList>
    </citation>
    <scope>NUCLEOTIDE SEQUENCE [LARGE SCALE GENOMIC DNA]</scope>
    <source>
        <strain evidence="6 7">WL0086</strain>
    </source>
</reference>
<dbReference type="RefSeq" id="WP_221031076.1">
    <property type="nucleotide sequence ID" value="NZ_CP139781.1"/>
</dbReference>
<name>A0ABZ1CCC4_9BACT</name>
<dbReference type="SUPFAM" id="SSF46626">
    <property type="entry name" value="Cytochrome c"/>
    <property type="match status" value="2"/>
</dbReference>
<dbReference type="PANTHER" id="PTHR33751">
    <property type="entry name" value="CBB3-TYPE CYTOCHROME C OXIDASE SUBUNIT FIXP"/>
    <property type="match status" value="1"/>
</dbReference>
<evidence type="ECO:0000313" key="6">
    <source>
        <dbReference type="EMBL" id="WRQ89209.1"/>
    </source>
</evidence>
<sequence>MAAGAVGFLWWFRQPESTPALRGRRVAEAQGCFACHGVDGIGGKANPGSRSGEVPGWDGPTMAALCLDEAEMAEWIDDGRPARLVALDGILPENPTVPMPAYRDRLSAQDRADLLAYLQVISGFGLAMSDDVYEGRMAAQRLGCFDCHGPAGIGGTPNPGSLKGYIPAWDGSDYAHLVRDEAEFREWTLDGRVARLNQNRVARYFLDGQVIQMPAYRAHISDLELNQITAYLSWLRNESTVGREAAPAELHKILGVIGGQQ</sequence>